<dbReference type="Gene3D" id="3.30.390.10">
    <property type="entry name" value="Enolase-like, N-terminal domain"/>
    <property type="match status" value="1"/>
</dbReference>
<protein>
    <recommendedName>
        <fullName evidence="3">L-fuconate dehydratase</fullName>
        <ecNumber evidence="3">4.2.1.68</ecNumber>
    </recommendedName>
</protein>
<dbReference type="Gene3D" id="3.20.20.120">
    <property type="entry name" value="Enolase-like C-terminal domain"/>
    <property type="match status" value="1"/>
</dbReference>
<keyword evidence="5" id="KW-0460">Magnesium</keyword>
<evidence type="ECO:0000256" key="1">
    <source>
        <dbReference type="ARBA" id="ARBA00001737"/>
    </source>
</evidence>
<dbReference type="EC" id="4.2.1.68" evidence="3"/>
<dbReference type="EMBL" id="CP003837">
    <property type="protein sequence ID" value="AGH44412.1"/>
    <property type="molecule type" value="Genomic_DNA"/>
</dbReference>
<dbReference type="GO" id="GO:0009063">
    <property type="term" value="P:amino acid catabolic process"/>
    <property type="evidence" value="ECO:0007669"/>
    <property type="project" value="InterPro"/>
</dbReference>
<dbReference type="GO" id="GO:0050023">
    <property type="term" value="F:L-fuconate dehydratase activity"/>
    <property type="evidence" value="ECO:0007669"/>
    <property type="project" value="UniProtKB-EC"/>
</dbReference>
<dbReference type="PATRIC" id="fig|1129794.4.peg.2278"/>
<dbReference type="InterPro" id="IPR013341">
    <property type="entry name" value="Mandelate_racemase_N_dom"/>
</dbReference>
<feature type="domain" description="Mandelate racemase/muconate lactonizing enzyme C-terminal" evidence="7">
    <location>
        <begin position="217"/>
        <end position="313"/>
    </location>
</feature>
<dbReference type="GO" id="GO:0000287">
    <property type="term" value="F:magnesium ion binding"/>
    <property type="evidence" value="ECO:0007669"/>
    <property type="project" value="TreeGrafter"/>
</dbReference>
<dbReference type="FunFam" id="3.20.20.120:FF:000007">
    <property type="entry name" value="Mitochondrial enolase superfamily member 1"/>
    <property type="match status" value="1"/>
</dbReference>
<dbReference type="Pfam" id="PF02746">
    <property type="entry name" value="MR_MLE_N"/>
    <property type="match status" value="1"/>
</dbReference>
<dbReference type="InterPro" id="IPR034610">
    <property type="entry name" value="L-fuconate_dehydratase"/>
</dbReference>
<name>M4S129_9ALTE</name>
<dbReference type="SUPFAM" id="SSF51604">
    <property type="entry name" value="Enolase C-terminal domain-like"/>
    <property type="match status" value="1"/>
</dbReference>
<reference evidence="8 9" key="1">
    <citation type="journal article" date="2013" name="Genome Announc.">
        <title>Complete Genome Sequence of Glaciecola psychrophila Strain 170T.</title>
        <authorList>
            <person name="Yin J."/>
            <person name="Chen J."/>
            <person name="Liu G."/>
            <person name="Yu Y."/>
            <person name="Song L."/>
            <person name="Wang X."/>
            <person name="Qu X."/>
        </authorList>
    </citation>
    <scope>NUCLEOTIDE SEQUENCE [LARGE SCALE GENOMIC DNA]</scope>
    <source>
        <strain evidence="8 9">170</strain>
    </source>
</reference>
<evidence type="ECO:0000256" key="6">
    <source>
        <dbReference type="ARBA" id="ARBA00023239"/>
    </source>
</evidence>
<dbReference type="SMART" id="SM00922">
    <property type="entry name" value="MR_MLE"/>
    <property type="match status" value="1"/>
</dbReference>
<dbReference type="HOGENOM" id="CLU_030273_2_0_6"/>
<dbReference type="InterPro" id="IPR029065">
    <property type="entry name" value="Enolase_C-like"/>
</dbReference>
<dbReference type="PANTHER" id="PTHR13794">
    <property type="entry name" value="ENOLASE SUPERFAMILY, MANDELATE RACEMASE"/>
    <property type="match status" value="1"/>
</dbReference>
<accession>M4S129</accession>
<dbReference type="SFLD" id="SFLDF00111">
    <property type="entry name" value="L-fuconate_dehydratase"/>
    <property type="match status" value="1"/>
</dbReference>
<dbReference type="InterPro" id="IPR018110">
    <property type="entry name" value="Mandel_Rmase/mucon_lact_enz_CS"/>
</dbReference>
<keyword evidence="4" id="KW-0479">Metal-binding</keyword>
<dbReference type="eggNOG" id="COG4948">
    <property type="taxonomic scope" value="Bacteria"/>
</dbReference>
<dbReference type="InterPro" id="IPR013342">
    <property type="entry name" value="Mandelate_racemase_C"/>
</dbReference>
<dbReference type="InterPro" id="IPR046945">
    <property type="entry name" value="RHMD-like"/>
</dbReference>
<dbReference type="CDD" id="cd03324">
    <property type="entry name" value="rTSbeta_L-fuconate_dehydratase"/>
    <property type="match status" value="1"/>
</dbReference>
<evidence type="ECO:0000313" key="8">
    <source>
        <dbReference type="EMBL" id="AGH44412.1"/>
    </source>
</evidence>
<dbReference type="AlphaFoldDB" id="M4S129"/>
<evidence type="ECO:0000256" key="4">
    <source>
        <dbReference type="ARBA" id="ARBA00022723"/>
    </source>
</evidence>
<dbReference type="GO" id="GO:0016052">
    <property type="term" value="P:carbohydrate catabolic process"/>
    <property type="evidence" value="ECO:0007669"/>
    <property type="project" value="InterPro"/>
</dbReference>
<dbReference type="KEGG" id="gps:C427_2303"/>
<dbReference type="InterPro" id="IPR029017">
    <property type="entry name" value="Enolase-like_N"/>
</dbReference>
<dbReference type="Pfam" id="PF13378">
    <property type="entry name" value="MR_MLE_C"/>
    <property type="match status" value="1"/>
</dbReference>
<evidence type="ECO:0000259" key="7">
    <source>
        <dbReference type="SMART" id="SM00922"/>
    </source>
</evidence>
<gene>
    <name evidence="8" type="ORF">C427_2303</name>
</gene>
<evidence type="ECO:0000256" key="2">
    <source>
        <dbReference type="ARBA" id="ARBA00001946"/>
    </source>
</evidence>
<dbReference type="PROSITE" id="PS00909">
    <property type="entry name" value="MR_MLE_2"/>
    <property type="match status" value="1"/>
</dbReference>
<dbReference type="SFLD" id="SFLDS00001">
    <property type="entry name" value="Enolase"/>
    <property type="match status" value="1"/>
</dbReference>
<sequence length="461" mass="52157">MLILYLNNSFIYKINDYMHGKNTIISLITHDIRFPTSESLDGSDAINKDPDYSAAYLTICTEQGNKGNGLVFTIGRGNDICCKAIEALEDLVIGKDFNAIIQDIGAFYDTLRSDSQLRWLGPEKGVIHMAIGGVMNAIWDMWAKHANKPLWRLLADMSPEEFINCVDFRYLSDVLTKEESLTMVRANHATKAERIEYLEENGYPSYTTSAGWLGYSDEKLKRLCQEALDQGFKHIKLKIGQDLPSDIRRCQIARDVIGEDVKLMVDANQIWEVDQAIEWVNELAHVSPWFIEEPTSPDDIFGHKKIKENIGQVKVATGEHCHNRIMFKQFIANDAIDIVQIDACRLASVNEILAVYLLAAKYNKPVCPHAGGVGLCEYVQHLSMIDYVHISADLTDRVVEFVDHLHEHFVDPCVIKKGAYVAPSAPGYSIEMFEESIEAFTYPTGSEWQKRINNKTKKLDV</sequence>
<keyword evidence="9" id="KW-1185">Reference proteome</keyword>
<evidence type="ECO:0000256" key="3">
    <source>
        <dbReference type="ARBA" id="ARBA00013142"/>
    </source>
</evidence>
<dbReference type="PANTHER" id="PTHR13794:SF58">
    <property type="entry name" value="MITOCHONDRIAL ENOLASE SUPERFAMILY MEMBER 1"/>
    <property type="match status" value="1"/>
</dbReference>
<proteinExistence type="predicted"/>
<evidence type="ECO:0000256" key="5">
    <source>
        <dbReference type="ARBA" id="ARBA00022842"/>
    </source>
</evidence>
<organism evidence="8 9">
    <name type="scientific">Paraglaciecola psychrophila 170</name>
    <dbReference type="NCBI Taxonomy" id="1129794"/>
    <lineage>
        <taxon>Bacteria</taxon>
        <taxon>Pseudomonadati</taxon>
        <taxon>Pseudomonadota</taxon>
        <taxon>Gammaproteobacteria</taxon>
        <taxon>Alteromonadales</taxon>
        <taxon>Alteromonadaceae</taxon>
        <taxon>Paraglaciecola</taxon>
    </lineage>
</organism>
<keyword evidence="6" id="KW-0456">Lyase</keyword>
<evidence type="ECO:0000313" key="9">
    <source>
        <dbReference type="Proteomes" id="UP000011864"/>
    </source>
</evidence>
<dbReference type="InterPro" id="IPR036849">
    <property type="entry name" value="Enolase-like_C_sf"/>
</dbReference>
<comment type="catalytic activity">
    <reaction evidence="1">
        <text>L-fuconate = 2-dehydro-3-deoxy-L-fuconate + H2O</text>
        <dbReference type="Rhea" id="RHEA:22772"/>
        <dbReference type="ChEBI" id="CHEBI:15377"/>
        <dbReference type="ChEBI" id="CHEBI:21291"/>
        <dbReference type="ChEBI" id="CHEBI:37448"/>
        <dbReference type="EC" id="4.2.1.68"/>
    </reaction>
</comment>
<dbReference type="SFLD" id="SFLDG00179">
    <property type="entry name" value="mandelate_racemase"/>
    <property type="match status" value="1"/>
</dbReference>
<dbReference type="STRING" id="1129794.C427_2303"/>
<comment type="cofactor">
    <cofactor evidence="2">
        <name>Mg(2+)</name>
        <dbReference type="ChEBI" id="CHEBI:18420"/>
    </cofactor>
</comment>
<dbReference type="SUPFAM" id="SSF54826">
    <property type="entry name" value="Enolase N-terminal domain-like"/>
    <property type="match status" value="1"/>
</dbReference>
<dbReference type="Proteomes" id="UP000011864">
    <property type="component" value="Chromosome"/>
</dbReference>